<dbReference type="Pfam" id="PF00939">
    <property type="entry name" value="Na_sulph_symp"/>
    <property type="match status" value="1"/>
</dbReference>
<gene>
    <name evidence="6" type="primary">ttdT_3</name>
    <name evidence="6" type="ORF">SDC9_111789</name>
</gene>
<evidence type="ECO:0000313" key="6">
    <source>
        <dbReference type="EMBL" id="MPM64898.1"/>
    </source>
</evidence>
<dbReference type="PANTHER" id="PTHR10283:SF82">
    <property type="entry name" value="SOLUTE CARRIER FAMILY 13 MEMBER 2"/>
    <property type="match status" value="1"/>
</dbReference>
<dbReference type="InterPro" id="IPR001898">
    <property type="entry name" value="SLC13A/DASS"/>
</dbReference>
<dbReference type="GO" id="GO:0008514">
    <property type="term" value="F:organic anion transmembrane transporter activity"/>
    <property type="evidence" value="ECO:0007669"/>
    <property type="project" value="UniProtKB-ARBA"/>
</dbReference>
<evidence type="ECO:0000256" key="3">
    <source>
        <dbReference type="ARBA" id="ARBA00022989"/>
    </source>
</evidence>
<feature type="transmembrane region" description="Helical" evidence="5">
    <location>
        <begin position="67"/>
        <end position="86"/>
    </location>
</feature>
<dbReference type="GO" id="GO:1905039">
    <property type="term" value="P:carboxylic acid transmembrane transport"/>
    <property type="evidence" value="ECO:0007669"/>
    <property type="project" value="UniProtKB-ARBA"/>
</dbReference>
<evidence type="ECO:0000256" key="1">
    <source>
        <dbReference type="ARBA" id="ARBA00004141"/>
    </source>
</evidence>
<dbReference type="AlphaFoldDB" id="A0A645BII9"/>
<evidence type="ECO:0000256" key="2">
    <source>
        <dbReference type="ARBA" id="ARBA00022692"/>
    </source>
</evidence>
<feature type="transmembrane region" description="Helical" evidence="5">
    <location>
        <begin position="21"/>
        <end position="47"/>
    </location>
</feature>
<dbReference type="PANTHER" id="PTHR10283">
    <property type="entry name" value="SOLUTE CARRIER FAMILY 13 MEMBER"/>
    <property type="match status" value="1"/>
</dbReference>
<feature type="transmembrane region" description="Helical" evidence="5">
    <location>
        <begin position="210"/>
        <end position="230"/>
    </location>
</feature>
<keyword evidence="2 5" id="KW-0812">Transmembrane</keyword>
<feature type="transmembrane region" description="Helical" evidence="5">
    <location>
        <begin position="294"/>
        <end position="314"/>
    </location>
</feature>
<reference evidence="6" key="1">
    <citation type="submission" date="2019-08" db="EMBL/GenBank/DDBJ databases">
        <authorList>
            <person name="Kucharzyk K."/>
            <person name="Murdoch R.W."/>
            <person name="Higgins S."/>
            <person name="Loffler F."/>
        </authorList>
    </citation>
    <scope>NUCLEOTIDE SEQUENCE</scope>
</reference>
<comment type="subcellular location">
    <subcellularLocation>
        <location evidence="1">Membrane</location>
        <topology evidence="1">Multi-pass membrane protein</topology>
    </subcellularLocation>
</comment>
<protein>
    <submittedName>
        <fullName evidence="6">L-tartrate/succinate antiporter</fullName>
    </submittedName>
</protein>
<organism evidence="6">
    <name type="scientific">bioreactor metagenome</name>
    <dbReference type="NCBI Taxonomy" id="1076179"/>
    <lineage>
        <taxon>unclassified sequences</taxon>
        <taxon>metagenomes</taxon>
        <taxon>ecological metagenomes</taxon>
    </lineage>
</organism>
<dbReference type="GO" id="GO:0005886">
    <property type="term" value="C:plasma membrane"/>
    <property type="evidence" value="ECO:0007669"/>
    <property type="project" value="TreeGrafter"/>
</dbReference>
<feature type="transmembrane region" description="Helical" evidence="5">
    <location>
        <begin position="140"/>
        <end position="163"/>
    </location>
</feature>
<feature type="transmembrane region" description="Helical" evidence="5">
    <location>
        <begin position="242"/>
        <end position="262"/>
    </location>
</feature>
<dbReference type="EMBL" id="VSSQ01020214">
    <property type="protein sequence ID" value="MPM64898.1"/>
    <property type="molecule type" value="Genomic_DNA"/>
</dbReference>
<proteinExistence type="predicted"/>
<comment type="caution">
    <text evidence="6">The sequence shown here is derived from an EMBL/GenBank/DDBJ whole genome shotgun (WGS) entry which is preliminary data.</text>
</comment>
<evidence type="ECO:0000256" key="5">
    <source>
        <dbReference type="SAM" id="Phobius"/>
    </source>
</evidence>
<keyword evidence="4 5" id="KW-0472">Membrane</keyword>
<accession>A0A645BII9</accession>
<sequence length="320" mass="34182">MLPIILGIGESFNAKEGKSNIVKALLLIVAMSGTMMSIGVLTSHVANPITVGMIQSATGKLITWGEWFRVGGPPAFVLGFLSIFVIKFMYPPEIENIGEGGAYVKRELAAMGPISSKEIRTLIVFLVTLVLWATDSYTKIPVVTVGLLSVLILLLPGIGVMDWKEAQCKIPWSVYILYGGGLSLGAVLVSSGAAKWLANTMLSPLHSFPLTMQIIALIWIATILQVLFTGGGPKTTALTPIVIAYAGTIGADPLVMALVLGMNMQHQYLLPVSNMPNAVIVGTPHITEKELMKAGAVMSILGAGFFSIVVLTYWKWIGLL</sequence>
<evidence type="ECO:0000256" key="4">
    <source>
        <dbReference type="ARBA" id="ARBA00023136"/>
    </source>
</evidence>
<keyword evidence="3 5" id="KW-1133">Transmembrane helix</keyword>
<name>A0A645BII9_9ZZZZ</name>
<feature type="transmembrane region" description="Helical" evidence="5">
    <location>
        <begin position="175"/>
        <end position="198"/>
    </location>
</feature>